<dbReference type="InterPro" id="IPR036457">
    <property type="entry name" value="PPM-type-like_dom_sf"/>
</dbReference>
<protein>
    <submittedName>
        <fullName evidence="4">Stage II sporulation protein E</fullName>
    </submittedName>
</protein>
<name>A0A1E5P2W8_9ACTN</name>
<dbReference type="STRING" id="285458.BGM19_32050"/>
<feature type="domain" description="PPM-type phosphatase" evidence="3">
    <location>
        <begin position="176"/>
        <end position="393"/>
    </location>
</feature>
<sequence length="420" mass="45574">MASLMDSARMLHALLRASHLSAFEELPDLVERHAGEAGLLRARIYVADIQEVVLREATGRGLDAGAGGQELRIDATLPGRAFRDGQSHPMPADGRVQHWLPVLDGTERLGVLRVETEGEPDEPTRVAMEDLASLVGLLLVSKRHHSDSYARLTRGSPMSVSAEMQWTLMPPRTFANRRVTIAAAMEPAYATAGDAFDYALAGDTAHLAVFDAMGHDTSAGLTANLAMATCRNQRRQGKSLTEARDAIESTLIEQFTQSRYATAVLADLDLESGVATWINCGHHSPVLIRGRRWTTHLGCTPSHPVGTDLGLPANLCREQLEPGDQLLLYTDGIIEARDAEGREFGRDRFVDFVIRHQADGLATPETLRRLVRAVLEHHHGHLNDDATVLLCEWHGGSQTAAPVQGEGVAGRSPVSAAEPD</sequence>
<dbReference type="PANTHER" id="PTHR43156:SF2">
    <property type="entry name" value="STAGE II SPORULATION PROTEIN E"/>
    <property type="match status" value="1"/>
</dbReference>
<dbReference type="Proteomes" id="UP000095759">
    <property type="component" value="Unassembled WGS sequence"/>
</dbReference>
<dbReference type="GO" id="GO:0016791">
    <property type="term" value="F:phosphatase activity"/>
    <property type="evidence" value="ECO:0007669"/>
    <property type="project" value="TreeGrafter"/>
</dbReference>
<accession>A0A1E5P2W8</accession>
<dbReference type="InterPro" id="IPR052016">
    <property type="entry name" value="Bact_Sigma-Reg"/>
</dbReference>
<comment type="caution">
    <text evidence="4">The sequence shown here is derived from an EMBL/GenBank/DDBJ whole genome shotgun (WGS) entry which is preliminary data.</text>
</comment>
<organism evidence="4 5">
    <name type="scientific">Streptomyces agglomeratus</name>
    <dbReference type="NCBI Taxonomy" id="285458"/>
    <lineage>
        <taxon>Bacteria</taxon>
        <taxon>Bacillati</taxon>
        <taxon>Actinomycetota</taxon>
        <taxon>Actinomycetes</taxon>
        <taxon>Kitasatosporales</taxon>
        <taxon>Streptomycetaceae</taxon>
        <taxon>Streptomyces</taxon>
    </lineage>
</organism>
<keyword evidence="5" id="KW-1185">Reference proteome</keyword>
<dbReference type="AlphaFoldDB" id="A0A1E5P2W8"/>
<dbReference type="PANTHER" id="PTHR43156">
    <property type="entry name" value="STAGE II SPORULATION PROTEIN E-RELATED"/>
    <property type="match status" value="1"/>
</dbReference>
<evidence type="ECO:0000313" key="4">
    <source>
        <dbReference type="EMBL" id="OEJ23890.1"/>
    </source>
</evidence>
<proteinExistence type="predicted"/>
<evidence type="ECO:0000256" key="1">
    <source>
        <dbReference type="ARBA" id="ARBA00022801"/>
    </source>
</evidence>
<dbReference type="Pfam" id="PF07228">
    <property type="entry name" value="SpoIIE"/>
    <property type="match status" value="1"/>
</dbReference>
<evidence type="ECO:0000259" key="3">
    <source>
        <dbReference type="SMART" id="SM00331"/>
    </source>
</evidence>
<dbReference type="SMART" id="SM00331">
    <property type="entry name" value="PP2C_SIG"/>
    <property type="match status" value="1"/>
</dbReference>
<dbReference type="Gene3D" id="3.60.40.10">
    <property type="entry name" value="PPM-type phosphatase domain"/>
    <property type="match status" value="1"/>
</dbReference>
<evidence type="ECO:0000313" key="5">
    <source>
        <dbReference type="Proteomes" id="UP000095759"/>
    </source>
</evidence>
<gene>
    <name evidence="4" type="ORF">AS594_04725</name>
</gene>
<evidence type="ECO:0000256" key="2">
    <source>
        <dbReference type="SAM" id="MobiDB-lite"/>
    </source>
</evidence>
<keyword evidence="1" id="KW-0378">Hydrolase</keyword>
<reference evidence="4 5" key="1">
    <citation type="submission" date="2016-08" db="EMBL/GenBank/DDBJ databases">
        <title>Complete genome sequence of Streptomyces agglomeratus strain 6-3-2, a novel anti-MRSA actinomycete isolated from Wuli of Tebit, China.</title>
        <authorList>
            <person name="Chen X."/>
        </authorList>
    </citation>
    <scope>NUCLEOTIDE SEQUENCE [LARGE SCALE GENOMIC DNA]</scope>
    <source>
        <strain evidence="4 5">6-3-2</strain>
    </source>
</reference>
<dbReference type="EMBL" id="MEHJ01000001">
    <property type="protein sequence ID" value="OEJ23890.1"/>
    <property type="molecule type" value="Genomic_DNA"/>
</dbReference>
<dbReference type="SUPFAM" id="SSF81606">
    <property type="entry name" value="PP2C-like"/>
    <property type="match status" value="1"/>
</dbReference>
<dbReference type="InterPro" id="IPR001932">
    <property type="entry name" value="PPM-type_phosphatase-like_dom"/>
</dbReference>
<feature type="region of interest" description="Disordered" evidence="2">
    <location>
        <begin position="399"/>
        <end position="420"/>
    </location>
</feature>